<keyword evidence="1" id="KW-0812">Transmembrane</keyword>
<dbReference type="Proteomes" id="UP001165263">
    <property type="component" value="Unassembled WGS sequence"/>
</dbReference>
<dbReference type="RefSeq" id="WP_259452899.1">
    <property type="nucleotide sequence ID" value="NZ_CP119520.1"/>
</dbReference>
<keyword evidence="3" id="KW-1185">Reference proteome</keyword>
<comment type="caution">
    <text evidence="2">The sequence shown here is derived from an EMBL/GenBank/DDBJ whole genome shotgun (WGS) entry which is preliminary data.</text>
</comment>
<protein>
    <recommendedName>
        <fullName evidence="4">DUF3566 domain-containing protein</fullName>
    </recommendedName>
</protein>
<name>A0ABT2C9G0_9BURK</name>
<feature type="transmembrane region" description="Helical" evidence="1">
    <location>
        <begin position="20"/>
        <end position="40"/>
    </location>
</feature>
<reference evidence="2" key="1">
    <citation type="submission" date="2022-08" db="EMBL/GenBank/DDBJ databases">
        <title>Reclassification of Massilia species as members of the genera Telluria, Duganella, Pseudoduganella, Mokoshia gen. nov. and Zemynaea gen. nov. using orthogonal and non-orthogonal genome-based approaches.</title>
        <authorList>
            <person name="Bowman J.P."/>
        </authorList>
    </citation>
    <scope>NUCLEOTIDE SEQUENCE</scope>
    <source>
        <strain evidence="2">LMG 11547</strain>
    </source>
</reference>
<evidence type="ECO:0000313" key="2">
    <source>
        <dbReference type="EMBL" id="MCS0633960.1"/>
    </source>
</evidence>
<keyword evidence="1" id="KW-0472">Membrane</keyword>
<feature type="transmembrane region" description="Helical" evidence="1">
    <location>
        <begin position="46"/>
        <end position="71"/>
    </location>
</feature>
<gene>
    <name evidence="2" type="ORF">NX786_31970</name>
</gene>
<evidence type="ECO:0000256" key="1">
    <source>
        <dbReference type="SAM" id="Phobius"/>
    </source>
</evidence>
<sequence>MKKQIVQVSVVQSAKFMAAVYLVTAIPVVVLAALFMSAFMPAGASIAMLIMMPVAYAIGAFIGAAIGAWIYNLVAARIGGFEFTTAEVGEAAVR</sequence>
<evidence type="ECO:0000313" key="3">
    <source>
        <dbReference type="Proteomes" id="UP001165263"/>
    </source>
</evidence>
<evidence type="ECO:0008006" key="4">
    <source>
        <dbReference type="Google" id="ProtNLM"/>
    </source>
</evidence>
<keyword evidence="1" id="KW-1133">Transmembrane helix</keyword>
<organism evidence="2 3">
    <name type="scientific">Telluria mixta</name>
    <dbReference type="NCBI Taxonomy" id="34071"/>
    <lineage>
        <taxon>Bacteria</taxon>
        <taxon>Pseudomonadati</taxon>
        <taxon>Pseudomonadota</taxon>
        <taxon>Betaproteobacteria</taxon>
        <taxon>Burkholderiales</taxon>
        <taxon>Oxalobacteraceae</taxon>
        <taxon>Telluria group</taxon>
        <taxon>Telluria</taxon>
    </lineage>
</organism>
<dbReference type="EMBL" id="JANUHC010000020">
    <property type="protein sequence ID" value="MCS0633960.1"/>
    <property type="molecule type" value="Genomic_DNA"/>
</dbReference>
<accession>A0ABT2C9G0</accession>
<proteinExistence type="predicted"/>